<protein>
    <recommendedName>
        <fullName evidence="3">Endonuclease</fullName>
    </recommendedName>
</protein>
<dbReference type="Gene3D" id="3.60.10.10">
    <property type="entry name" value="Endonuclease/exonuclease/phosphatase"/>
    <property type="match status" value="1"/>
</dbReference>
<evidence type="ECO:0000313" key="2">
    <source>
        <dbReference type="Proteomes" id="UP000268016"/>
    </source>
</evidence>
<proteinExistence type="predicted"/>
<reference evidence="1 2" key="1">
    <citation type="submission" date="2018-10" db="EMBL/GenBank/DDBJ databases">
        <title>Histidinibacterium lentulum gen. nov., sp. nov., a marine bacterium from the culture broth of Picochlorum sp. 122.</title>
        <authorList>
            <person name="Wang G."/>
        </authorList>
    </citation>
    <scope>NUCLEOTIDE SEQUENCE [LARGE SCALE GENOMIC DNA]</scope>
    <source>
        <strain evidence="1 2">B17</strain>
    </source>
</reference>
<keyword evidence="2" id="KW-1185">Reference proteome</keyword>
<dbReference type="EMBL" id="RDRB01000004">
    <property type="protein sequence ID" value="ROU02745.1"/>
    <property type="molecule type" value="Genomic_DNA"/>
</dbReference>
<accession>A0A3N2R5H0</accession>
<dbReference type="PANTHER" id="PTHR11371">
    <property type="entry name" value="DEOXYRIBONUCLEASE"/>
    <property type="match status" value="1"/>
</dbReference>
<evidence type="ECO:0008006" key="3">
    <source>
        <dbReference type="Google" id="ProtNLM"/>
    </source>
</evidence>
<sequence>MPNYNDLRPEADFRERDYALVFPGMTLVEKRRCIEGLLRLKMGLGSLVPPRRTEANLLIASWNIVRFGASKQRLPESYYYLAEIIAAFDLVAVQEVRTSLRELELVMRILGSDWRYMVNDVTGGPAGNHERSAYIYNTRRVELSGLAAEIALWKEMRGPGALIEQIQRAPFVTGFRAGWKDFAMVNLHLQPGDGRRDVELRMEEVRLLLAALDHKAREVWTENLVLVGDMNLYFDADIPTVAAIEAAGFRENDGAKGIPTNVGGTEAYDRMFFREGEYFSFETAEGREIGGVFDLFGFVFRDEDWPVYRAEMAADHGTPARAAAIPHDDALAESYYRNPWRKNQISDHLPVWVELRSDDSAKFLSGNLGALGS</sequence>
<dbReference type="RefSeq" id="WP_123642268.1">
    <property type="nucleotide sequence ID" value="NZ_ML119084.1"/>
</dbReference>
<dbReference type="InterPro" id="IPR036691">
    <property type="entry name" value="Endo/exonu/phosph_ase_sf"/>
</dbReference>
<organism evidence="1 2">
    <name type="scientific">Histidinibacterium lentulum</name>
    <dbReference type="NCBI Taxonomy" id="2480588"/>
    <lineage>
        <taxon>Bacteria</taxon>
        <taxon>Pseudomonadati</taxon>
        <taxon>Pseudomonadota</taxon>
        <taxon>Alphaproteobacteria</taxon>
        <taxon>Rhodobacterales</taxon>
        <taxon>Paracoccaceae</taxon>
        <taxon>Histidinibacterium</taxon>
    </lineage>
</organism>
<name>A0A3N2R5H0_9RHOB</name>
<dbReference type="Proteomes" id="UP000268016">
    <property type="component" value="Unassembled WGS sequence"/>
</dbReference>
<dbReference type="SUPFAM" id="SSF56219">
    <property type="entry name" value="DNase I-like"/>
    <property type="match status" value="1"/>
</dbReference>
<dbReference type="AlphaFoldDB" id="A0A3N2R5H0"/>
<evidence type="ECO:0000313" key="1">
    <source>
        <dbReference type="EMBL" id="ROU02745.1"/>
    </source>
</evidence>
<dbReference type="OrthoDB" id="5500612at2"/>
<dbReference type="PANTHER" id="PTHR11371:SF31">
    <property type="entry name" value="EXTRACELLULAR NUCLEASE"/>
    <property type="match status" value="1"/>
</dbReference>
<comment type="caution">
    <text evidence="1">The sequence shown here is derived from an EMBL/GenBank/DDBJ whole genome shotgun (WGS) entry which is preliminary data.</text>
</comment>
<gene>
    <name evidence="1" type="ORF">EAT49_10540</name>
</gene>
<dbReference type="CDD" id="cd10283">
    <property type="entry name" value="MnuA_DNase1-like"/>
    <property type="match status" value="1"/>
</dbReference>